<dbReference type="EMBL" id="CP031423">
    <property type="protein sequence ID" value="AZS35890.1"/>
    <property type="molecule type" value="Genomic_DNA"/>
</dbReference>
<organism evidence="1 2">
    <name type="scientific">Microbacterium lemovicicum</name>
    <dbReference type="NCBI Taxonomy" id="1072463"/>
    <lineage>
        <taxon>Bacteria</taxon>
        <taxon>Bacillati</taxon>
        <taxon>Actinomycetota</taxon>
        <taxon>Actinomycetes</taxon>
        <taxon>Micrococcales</taxon>
        <taxon>Microbacteriaceae</taxon>
        <taxon>Microbacterium</taxon>
    </lineage>
</organism>
<reference evidence="1 2" key="1">
    <citation type="submission" date="2018-08" db="EMBL/GenBank/DDBJ databases">
        <title>Microbacterium lemovicicum sp. nov., a bacterium isolated from a natural uranium-rich soil.</title>
        <authorList>
            <person name="ORTET P."/>
        </authorList>
    </citation>
    <scope>NUCLEOTIDE SEQUENCE [LARGE SCALE GENOMIC DNA]</scope>
    <source>
        <strain evidence="1 2">Viu22</strain>
    </source>
</reference>
<dbReference type="Proteomes" id="UP000276888">
    <property type="component" value="Chromosome"/>
</dbReference>
<evidence type="ECO:0000313" key="1">
    <source>
        <dbReference type="EMBL" id="AZS35890.1"/>
    </source>
</evidence>
<gene>
    <name evidence="1" type="ORF">CVS47_00488</name>
</gene>
<sequence>MLEIDADRRGQVSLTRSLLGGATRLVKSRVRSTAVYRPILHWTMSDADHGVASALGGVALPLELVLSNGSRPIEREPALLQVTVFRPAVSAPGVGAAPGFAVERWNGERVAESSRTVAYRSAPVIGRHGFPATTFTTTSVLDVAAHETVIFPVEFGSVGIGSAAHLEQSVVFPVAAVLTVGGRSLRVTTSITMPPRTGML</sequence>
<name>A0A3S9W710_9MICO</name>
<dbReference type="OrthoDB" id="4965218at2"/>
<dbReference type="RefSeq" id="WP_127094655.1">
    <property type="nucleotide sequence ID" value="NZ_CP031423.1"/>
</dbReference>
<accession>A0A3S9W710</accession>
<keyword evidence="2" id="KW-1185">Reference proteome</keyword>
<proteinExistence type="predicted"/>
<evidence type="ECO:0000313" key="2">
    <source>
        <dbReference type="Proteomes" id="UP000276888"/>
    </source>
</evidence>
<dbReference type="KEGG" id="mlv:CVS47_00488"/>
<protein>
    <submittedName>
        <fullName evidence="1">Uncharacterized protein</fullName>
    </submittedName>
</protein>
<dbReference type="AlphaFoldDB" id="A0A3S9W710"/>